<reference evidence="3" key="1">
    <citation type="journal article" date="2020" name="Nature">
        <title>Giant virus diversity and host interactions through global metagenomics.</title>
        <authorList>
            <person name="Schulz F."/>
            <person name="Roux S."/>
            <person name="Paez-Espino D."/>
            <person name="Jungbluth S."/>
            <person name="Walsh D.A."/>
            <person name="Denef V.J."/>
            <person name="McMahon K.D."/>
            <person name="Konstantinidis K.T."/>
            <person name="Eloe-Fadrosh E.A."/>
            <person name="Kyrpides N.C."/>
            <person name="Woyke T."/>
        </authorList>
    </citation>
    <scope>NUCLEOTIDE SEQUENCE</scope>
    <source>
        <strain evidence="3">GVMAG-M-3300025860-20</strain>
    </source>
</reference>
<dbReference type="GO" id="GO:0005634">
    <property type="term" value="C:nucleus"/>
    <property type="evidence" value="ECO:0007669"/>
    <property type="project" value="TreeGrafter"/>
</dbReference>
<dbReference type="InterPro" id="IPR033509">
    <property type="entry name" value="RNF146"/>
</dbReference>
<dbReference type="GO" id="GO:0006511">
    <property type="term" value="P:ubiquitin-dependent protein catabolic process"/>
    <property type="evidence" value="ECO:0007669"/>
    <property type="project" value="TreeGrafter"/>
</dbReference>
<feature type="region of interest" description="Disordered" evidence="1">
    <location>
        <begin position="28"/>
        <end position="135"/>
    </location>
</feature>
<dbReference type="InterPro" id="IPR018123">
    <property type="entry name" value="WWE-dom_subgr"/>
</dbReference>
<dbReference type="Gene3D" id="3.30.720.50">
    <property type="match status" value="1"/>
</dbReference>
<protein>
    <recommendedName>
        <fullName evidence="2">WWE domain-containing protein</fullName>
    </recommendedName>
</protein>
<dbReference type="InterPro" id="IPR004170">
    <property type="entry name" value="WWE_dom"/>
</dbReference>
<organism evidence="3">
    <name type="scientific">viral metagenome</name>
    <dbReference type="NCBI Taxonomy" id="1070528"/>
    <lineage>
        <taxon>unclassified sequences</taxon>
        <taxon>metagenomes</taxon>
        <taxon>organismal metagenomes</taxon>
    </lineage>
</organism>
<dbReference type="GO" id="GO:0008270">
    <property type="term" value="F:zinc ion binding"/>
    <property type="evidence" value="ECO:0007669"/>
    <property type="project" value="InterPro"/>
</dbReference>
<dbReference type="GO" id="GO:0061630">
    <property type="term" value="F:ubiquitin protein ligase activity"/>
    <property type="evidence" value="ECO:0007669"/>
    <property type="project" value="InterPro"/>
</dbReference>
<dbReference type="PANTHER" id="PTHR13417">
    <property type="entry name" value="E3 UBIQUITIN-PROTEIN LIGASE RNF146"/>
    <property type="match status" value="1"/>
</dbReference>
<accession>A0A6C0J470</accession>
<dbReference type="InterPro" id="IPR037197">
    <property type="entry name" value="WWE_dom_sf"/>
</dbReference>
<feature type="compositionally biased region" description="Acidic residues" evidence="1">
    <location>
        <begin position="32"/>
        <end position="84"/>
    </location>
</feature>
<feature type="domain" description="WWE" evidence="2">
    <location>
        <begin position="151"/>
        <end position="230"/>
    </location>
</feature>
<sequence>MSSLDELVNCGLLDKDFLDIQNDGLSVINEDNVNDDNVNDDNVNDDNVNDDNVNDDNVNDDNVNDDNVNDDNVNDDNVNEDNVNDDNVTQVPTLTYNDKTFTHTPSSKRNPYITNDGEETFSHTPRLDRKPYVSDIDDVVDTSDEEEEEVGSDKYKYYKNVKYHWLYAGRRGPGWWHYSDKANERLERKYSSGKDRTKLKIEGNQLIIDFNDMTQRSGSSSRNILRITTLKDIFLRGIKGDYITKEELYLT</sequence>
<dbReference type="AlphaFoldDB" id="A0A6C0J470"/>
<dbReference type="PROSITE" id="PS50918">
    <property type="entry name" value="WWE"/>
    <property type="match status" value="1"/>
</dbReference>
<dbReference type="GO" id="GO:0072572">
    <property type="term" value="F:poly-ADP-D-ribose binding"/>
    <property type="evidence" value="ECO:0007669"/>
    <property type="project" value="InterPro"/>
</dbReference>
<evidence type="ECO:0000313" key="3">
    <source>
        <dbReference type="EMBL" id="QHU00495.1"/>
    </source>
</evidence>
<dbReference type="PANTHER" id="PTHR13417:SF2">
    <property type="entry name" value="E3 UBIQUITIN-PROTEIN LIGASE RNF146"/>
    <property type="match status" value="1"/>
</dbReference>
<name>A0A6C0J470_9ZZZZ</name>
<dbReference type="GO" id="GO:0016055">
    <property type="term" value="P:Wnt signaling pathway"/>
    <property type="evidence" value="ECO:0007669"/>
    <property type="project" value="InterPro"/>
</dbReference>
<dbReference type="EMBL" id="MN740327">
    <property type="protein sequence ID" value="QHU00495.1"/>
    <property type="molecule type" value="Genomic_DNA"/>
</dbReference>
<evidence type="ECO:0000256" key="1">
    <source>
        <dbReference type="SAM" id="MobiDB-lite"/>
    </source>
</evidence>
<dbReference type="SMART" id="SM00678">
    <property type="entry name" value="WWE"/>
    <property type="match status" value="1"/>
</dbReference>
<dbReference type="Pfam" id="PF02825">
    <property type="entry name" value="WWE"/>
    <property type="match status" value="1"/>
</dbReference>
<proteinExistence type="predicted"/>
<dbReference type="GO" id="GO:0005737">
    <property type="term" value="C:cytoplasm"/>
    <property type="evidence" value="ECO:0007669"/>
    <property type="project" value="TreeGrafter"/>
</dbReference>
<dbReference type="SUPFAM" id="SSF117839">
    <property type="entry name" value="WWE domain"/>
    <property type="match status" value="1"/>
</dbReference>
<feature type="compositionally biased region" description="Polar residues" evidence="1">
    <location>
        <begin position="89"/>
        <end position="113"/>
    </location>
</feature>
<evidence type="ECO:0000259" key="2">
    <source>
        <dbReference type="PROSITE" id="PS50918"/>
    </source>
</evidence>